<feature type="compositionally biased region" description="Polar residues" evidence="1">
    <location>
        <begin position="20"/>
        <end position="32"/>
    </location>
</feature>
<dbReference type="Proteomes" id="UP000076871">
    <property type="component" value="Unassembled WGS sequence"/>
</dbReference>
<proteinExistence type="predicted"/>
<dbReference type="AlphaFoldDB" id="A0A165B4P4"/>
<dbReference type="InParanoid" id="A0A165B4P4"/>
<dbReference type="RefSeq" id="XP_040757968.1">
    <property type="nucleotide sequence ID" value="XM_040902960.1"/>
</dbReference>
<evidence type="ECO:0000313" key="2">
    <source>
        <dbReference type="EMBL" id="KZT00228.1"/>
    </source>
</evidence>
<name>A0A165B4P4_9APHY</name>
<evidence type="ECO:0000256" key="1">
    <source>
        <dbReference type="SAM" id="MobiDB-lite"/>
    </source>
</evidence>
<reference evidence="2 3" key="1">
    <citation type="journal article" date="2016" name="Mol. Biol. Evol.">
        <title>Comparative Genomics of Early-Diverging Mushroom-Forming Fungi Provides Insights into the Origins of Lignocellulose Decay Capabilities.</title>
        <authorList>
            <person name="Nagy L.G."/>
            <person name="Riley R."/>
            <person name="Tritt A."/>
            <person name="Adam C."/>
            <person name="Daum C."/>
            <person name="Floudas D."/>
            <person name="Sun H."/>
            <person name="Yadav J.S."/>
            <person name="Pangilinan J."/>
            <person name="Larsson K.H."/>
            <person name="Matsuura K."/>
            <person name="Barry K."/>
            <person name="Labutti K."/>
            <person name="Kuo R."/>
            <person name="Ohm R.A."/>
            <person name="Bhattacharya S.S."/>
            <person name="Shirouzu T."/>
            <person name="Yoshinaga Y."/>
            <person name="Martin F.M."/>
            <person name="Grigoriev I.V."/>
            <person name="Hibbett D.S."/>
        </authorList>
    </citation>
    <scope>NUCLEOTIDE SEQUENCE [LARGE SCALE GENOMIC DNA]</scope>
    <source>
        <strain evidence="2 3">93-53</strain>
    </source>
</reference>
<evidence type="ECO:0000313" key="3">
    <source>
        <dbReference type="Proteomes" id="UP000076871"/>
    </source>
</evidence>
<sequence>MYGQLLTTLARSQEDHRKSQLASMRPPNSQDGPSPCPRLTPRRTCSTHHTNRREPFPASTRPFALGRVPHSSLPLQRRQLQHSCPGLLRCSAFQPHGQCIRDMSVAQPILWYVEVWRLVGISSLRLLLTRMLMRMRQL</sequence>
<feature type="region of interest" description="Disordered" evidence="1">
    <location>
        <begin position="1"/>
        <end position="63"/>
    </location>
</feature>
<dbReference type="GeneID" id="63819991"/>
<gene>
    <name evidence="2" type="ORF">LAESUDRAFT_562466</name>
</gene>
<feature type="compositionally biased region" description="Polar residues" evidence="1">
    <location>
        <begin position="1"/>
        <end position="11"/>
    </location>
</feature>
<keyword evidence="3" id="KW-1185">Reference proteome</keyword>
<dbReference type="EMBL" id="KV427692">
    <property type="protein sequence ID" value="KZT00228.1"/>
    <property type="molecule type" value="Genomic_DNA"/>
</dbReference>
<accession>A0A165B4P4</accession>
<organism evidence="2 3">
    <name type="scientific">Laetiporus sulphureus 93-53</name>
    <dbReference type="NCBI Taxonomy" id="1314785"/>
    <lineage>
        <taxon>Eukaryota</taxon>
        <taxon>Fungi</taxon>
        <taxon>Dikarya</taxon>
        <taxon>Basidiomycota</taxon>
        <taxon>Agaricomycotina</taxon>
        <taxon>Agaricomycetes</taxon>
        <taxon>Polyporales</taxon>
        <taxon>Laetiporus</taxon>
    </lineage>
</organism>
<protein>
    <submittedName>
        <fullName evidence="2">Uncharacterized protein</fullName>
    </submittedName>
</protein>